<evidence type="ECO:0000313" key="11">
    <source>
        <dbReference type="EMBL" id="EPS27161.1"/>
    </source>
</evidence>
<dbReference type="GO" id="GO:0016788">
    <property type="term" value="F:hydrolase activity, acting on ester bonds"/>
    <property type="evidence" value="ECO:0007669"/>
    <property type="project" value="InterPro"/>
</dbReference>
<evidence type="ECO:0000256" key="7">
    <source>
        <dbReference type="ARBA" id="ARBA00023136"/>
    </source>
</evidence>
<evidence type="ECO:0000256" key="3">
    <source>
        <dbReference type="ARBA" id="ARBA00004370"/>
    </source>
</evidence>
<evidence type="ECO:0000256" key="1">
    <source>
        <dbReference type="ARBA" id="ARBA00003496"/>
    </source>
</evidence>
<protein>
    <recommendedName>
        <fullName evidence="4 8">GPI inositol-deacylase</fullName>
        <ecNumber evidence="8">3.1.-.-</ecNumber>
    </recommendedName>
</protein>
<sequence length="736" mass="81993">MDSTEWELPFLQEVYTPREAHKIDFVFVHGLNPRGRNDHPFQTWTHANGKFWPRDFLAEDIPYARIFVYGYNSSVTNPQSMSTASIKDHANTLLNLLDMERVPQSQSMPPKIIFIGHSLGGLVIKQALLNAKEDPKYGSIRTATSGLVFFGTPHRGAKAVELGKIAARVARFVSTGHASNDLLNCLEHNSLFTRQMSDRFRHQLEDYRVVSFIEGKEVLLAGAGPASVSHLVVEEESAVLGLSGLRETQLKLDADHSQMCKVGSRGPMYRLIKGNIKQLVDQALLSEQGFIPQPSPVPQAGNGGPPPLPPRLHSNSSAPYSPPSGRAIESGPKVVGALFAPLDKDPRSIRSAELKNGGKWDDARTLDYEIFQEHLQLLGADHASTLTAAYQLAEIELQANYFEKASEWCQWVTDNSRRVFGNQHPLPIRAESLMSEIVCHRGQYQEAESVAANALARQQMSIGEDHLDTLETRRRLALAYNLLGRKDSAVQAAKKLTDSLRRLLGEKHIRVISAVLDTLEYTTWIQGQETIVSHLILSQELKEAFELLARIYEELRAELGDRHPVTIRAMSLHARAQARAQQTLEASETYRRALALCEDTWGAEHPLTMEIVGSMGVMYALQGMKPSYLGGSSPSEAIPWMVRYLNWVEQRRGLENPETRGALEILGNLYMAAQDYGKAETYYERATAACRGASADPVMQQRISNNLQICQIHNGFLRPRSFGTGLGSVLSHLKKY</sequence>
<keyword evidence="12" id="KW-1185">Reference proteome</keyword>
<dbReference type="eggNOG" id="KOG2029">
    <property type="taxonomic scope" value="Eukaryota"/>
</dbReference>
<dbReference type="PANTHER" id="PTHR48182">
    <property type="entry name" value="PROTEIN SERAC1"/>
    <property type="match status" value="1"/>
</dbReference>
<keyword evidence="5 8" id="KW-0256">Endoplasmic reticulum</keyword>
<evidence type="ECO:0000256" key="2">
    <source>
        <dbReference type="ARBA" id="ARBA00004173"/>
    </source>
</evidence>
<accession>S7ZEQ4</accession>
<dbReference type="Gene3D" id="1.25.40.10">
    <property type="entry name" value="Tetratricopeptide repeat domain"/>
    <property type="match status" value="2"/>
</dbReference>
<organism evidence="11 12">
    <name type="scientific">Penicillium oxalicum (strain 114-2 / CGMCC 5302)</name>
    <name type="common">Penicillium decumbens</name>
    <dbReference type="NCBI Taxonomy" id="933388"/>
    <lineage>
        <taxon>Eukaryota</taxon>
        <taxon>Fungi</taxon>
        <taxon>Dikarya</taxon>
        <taxon>Ascomycota</taxon>
        <taxon>Pezizomycotina</taxon>
        <taxon>Eurotiomycetes</taxon>
        <taxon>Eurotiomycetidae</taxon>
        <taxon>Eurotiales</taxon>
        <taxon>Aspergillaceae</taxon>
        <taxon>Penicillium</taxon>
    </lineage>
</organism>
<dbReference type="Pfam" id="PF13424">
    <property type="entry name" value="TPR_12"/>
    <property type="match status" value="2"/>
</dbReference>
<keyword evidence="8" id="KW-0378">Hydrolase</keyword>
<dbReference type="InterPro" id="IPR052374">
    <property type="entry name" value="SERAC1"/>
</dbReference>
<proteinExistence type="inferred from homology"/>
<dbReference type="Proteomes" id="UP000019376">
    <property type="component" value="Unassembled WGS sequence"/>
</dbReference>
<gene>
    <name evidence="11" type="ORF">PDE_02104</name>
</gene>
<dbReference type="InterPro" id="IPR011990">
    <property type="entry name" value="TPR-like_helical_dom_sf"/>
</dbReference>
<dbReference type="SUPFAM" id="SSF48452">
    <property type="entry name" value="TPR-like"/>
    <property type="match status" value="2"/>
</dbReference>
<dbReference type="GO" id="GO:0005789">
    <property type="term" value="C:endoplasmic reticulum membrane"/>
    <property type="evidence" value="ECO:0007669"/>
    <property type="project" value="UniProtKB-SubCell"/>
</dbReference>
<name>S7ZEQ4_PENO1</name>
<evidence type="ECO:0000256" key="9">
    <source>
        <dbReference type="SAM" id="MobiDB-lite"/>
    </source>
</evidence>
<reference evidence="11 12" key="1">
    <citation type="journal article" date="2013" name="PLoS ONE">
        <title>Genomic and secretomic analyses reveal unique features of the lignocellulolytic enzyme system of Penicillium decumbens.</title>
        <authorList>
            <person name="Liu G."/>
            <person name="Zhang L."/>
            <person name="Wei X."/>
            <person name="Zou G."/>
            <person name="Qin Y."/>
            <person name="Ma L."/>
            <person name="Li J."/>
            <person name="Zheng H."/>
            <person name="Wang S."/>
            <person name="Wang C."/>
            <person name="Xun L."/>
            <person name="Zhao G.-P."/>
            <person name="Zhou Z."/>
            <person name="Qu Y."/>
        </authorList>
    </citation>
    <scope>NUCLEOTIDE SEQUENCE [LARGE SCALE GENOMIC DNA]</scope>
    <source>
        <strain evidence="12">114-2 / CGMCC 5302</strain>
    </source>
</reference>
<keyword evidence="6" id="KW-0496">Mitochondrion</keyword>
<dbReference type="Gene3D" id="3.40.50.1820">
    <property type="entry name" value="alpha/beta hydrolase"/>
    <property type="match status" value="1"/>
</dbReference>
<comment type="similarity">
    <text evidence="8">Belongs to the GPI inositol-deacylase family.</text>
</comment>
<feature type="region of interest" description="Disordered" evidence="9">
    <location>
        <begin position="290"/>
        <end position="327"/>
    </location>
</feature>
<dbReference type="AlphaFoldDB" id="S7ZEQ4"/>
<dbReference type="HOGENOM" id="CLU_010646_0_0_1"/>
<keyword evidence="8" id="KW-0813">Transport</keyword>
<evidence type="ECO:0000256" key="6">
    <source>
        <dbReference type="ARBA" id="ARBA00023128"/>
    </source>
</evidence>
<comment type="subcellular location">
    <subcellularLocation>
        <location evidence="8">Endoplasmic reticulum membrane</location>
    </subcellularLocation>
    <subcellularLocation>
        <location evidence="3">Membrane</location>
    </subcellularLocation>
    <subcellularLocation>
        <location evidence="2">Mitochondrion</location>
    </subcellularLocation>
</comment>
<dbReference type="InterPro" id="IPR012908">
    <property type="entry name" value="PGAP1-ab_dom-like"/>
</dbReference>
<evidence type="ECO:0000313" key="12">
    <source>
        <dbReference type="Proteomes" id="UP000019376"/>
    </source>
</evidence>
<evidence type="ECO:0000256" key="8">
    <source>
        <dbReference type="RuleBase" id="RU365011"/>
    </source>
</evidence>
<dbReference type="EC" id="3.1.-.-" evidence="8"/>
<evidence type="ECO:0000256" key="4">
    <source>
        <dbReference type="ARBA" id="ARBA00015856"/>
    </source>
</evidence>
<dbReference type="OrthoDB" id="427518at2759"/>
<evidence type="ECO:0000256" key="5">
    <source>
        <dbReference type="ARBA" id="ARBA00022824"/>
    </source>
</evidence>
<dbReference type="Pfam" id="PF07819">
    <property type="entry name" value="PGAP1"/>
    <property type="match status" value="1"/>
</dbReference>
<dbReference type="EMBL" id="KB644409">
    <property type="protein sequence ID" value="EPS27161.1"/>
    <property type="molecule type" value="Genomic_DNA"/>
</dbReference>
<dbReference type="GO" id="GO:0017000">
    <property type="term" value="P:antibiotic biosynthetic process"/>
    <property type="evidence" value="ECO:0007669"/>
    <property type="project" value="UniProtKB-ARBA"/>
</dbReference>
<dbReference type="InterPro" id="IPR029058">
    <property type="entry name" value="AB_hydrolase_fold"/>
</dbReference>
<evidence type="ECO:0000259" key="10">
    <source>
        <dbReference type="Pfam" id="PF07819"/>
    </source>
</evidence>
<dbReference type="GO" id="GO:0005739">
    <property type="term" value="C:mitochondrion"/>
    <property type="evidence" value="ECO:0007669"/>
    <property type="project" value="UniProtKB-SubCell"/>
</dbReference>
<keyword evidence="8" id="KW-0653">Protein transport</keyword>
<dbReference type="PhylomeDB" id="S7ZEQ4"/>
<keyword evidence="7 8" id="KW-0472">Membrane</keyword>
<dbReference type="GO" id="GO:0072330">
    <property type="term" value="P:monocarboxylic acid biosynthetic process"/>
    <property type="evidence" value="ECO:0007669"/>
    <property type="project" value="UniProtKB-ARBA"/>
</dbReference>
<dbReference type="PANTHER" id="PTHR48182:SF2">
    <property type="entry name" value="PROTEIN SERAC1"/>
    <property type="match status" value="1"/>
</dbReference>
<comment type="function">
    <text evidence="1 8">Involved in inositol deacylation of GPI-anchored proteins which plays important roles in the quality control and ER-associated degradation of GPI-anchored proteins.</text>
</comment>
<feature type="domain" description="GPI inositol-deacylase PGAP1-like alpha/beta" evidence="10">
    <location>
        <begin position="84"/>
        <end position="253"/>
    </location>
</feature>
<dbReference type="SUPFAM" id="SSF53474">
    <property type="entry name" value="alpha/beta-Hydrolases"/>
    <property type="match status" value="1"/>
</dbReference>
<dbReference type="GO" id="GO:0015031">
    <property type="term" value="P:protein transport"/>
    <property type="evidence" value="ECO:0007669"/>
    <property type="project" value="UniProtKB-KW"/>
</dbReference>